<accession>A0A8T2J9G2</accession>
<dbReference type="OrthoDB" id="10262710at2759"/>
<keyword evidence="5" id="KW-0349">Heme</keyword>
<dbReference type="GO" id="GO:0019441">
    <property type="term" value="P:L-tryptophan catabolic process to kynurenine"/>
    <property type="evidence" value="ECO:0007669"/>
    <property type="project" value="InterPro"/>
</dbReference>
<keyword evidence="3 5" id="KW-0408">Iron</keyword>
<keyword evidence="2 5" id="KW-0479">Metal-binding</keyword>
<gene>
    <name evidence="6" type="ORF">GDO86_006649</name>
</gene>
<dbReference type="GO" id="GO:0046872">
    <property type="term" value="F:metal ion binding"/>
    <property type="evidence" value="ECO:0007669"/>
    <property type="project" value="UniProtKB-KW"/>
</dbReference>
<name>A0A8T2J9G2_9PIPI</name>
<evidence type="ECO:0000256" key="3">
    <source>
        <dbReference type="ARBA" id="ARBA00023004"/>
    </source>
</evidence>
<dbReference type="PANTHER" id="PTHR28657">
    <property type="entry name" value="INDOLEAMINE 2,3-DIOXYGENASE"/>
    <property type="match status" value="1"/>
</dbReference>
<dbReference type="EMBL" id="JAACNH010000006">
    <property type="protein sequence ID" value="KAG8440992.1"/>
    <property type="molecule type" value="Genomic_DNA"/>
</dbReference>
<evidence type="ECO:0000313" key="7">
    <source>
        <dbReference type="Proteomes" id="UP000812440"/>
    </source>
</evidence>
<evidence type="ECO:0000256" key="5">
    <source>
        <dbReference type="PIRSR" id="PIRSR600898-1"/>
    </source>
</evidence>
<keyword evidence="4" id="KW-0823">Tryptophan catabolism</keyword>
<evidence type="ECO:0000313" key="6">
    <source>
        <dbReference type="EMBL" id="KAG8440992.1"/>
    </source>
</evidence>
<dbReference type="AlphaFoldDB" id="A0A8T2J9G2"/>
<dbReference type="PANTHER" id="PTHR28657:SF4">
    <property type="entry name" value="INDOLEAMINE 2,3-DIOXYGENASE 2"/>
    <property type="match status" value="1"/>
</dbReference>
<reference evidence="6" key="1">
    <citation type="thesis" date="2020" institute="ProQuest LLC" country="789 East Eisenhower Parkway, Ann Arbor, MI, USA">
        <title>Comparative Genomics and Chromosome Evolution.</title>
        <authorList>
            <person name="Mudd A.B."/>
        </authorList>
    </citation>
    <scope>NUCLEOTIDE SEQUENCE</scope>
    <source>
        <strain evidence="6">Female2</strain>
        <tissue evidence="6">Blood</tissue>
    </source>
</reference>
<feature type="binding site" description="proximal binding residue" evidence="5">
    <location>
        <position position="52"/>
    </location>
    <ligand>
        <name>heme b</name>
        <dbReference type="ChEBI" id="CHEBI:60344"/>
    </ligand>
    <ligandPart>
        <name>Fe</name>
        <dbReference type="ChEBI" id="CHEBI:18248"/>
    </ligandPart>
</feature>
<dbReference type="SUPFAM" id="SSF140959">
    <property type="entry name" value="Indolic compounds 2,3-dioxygenase-like"/>
    <property type="match status" value="1"/>
</dbReference>
<comment type="caution">
    <text evidence="6">The sequence shown here is derived from an EMBL/GenBank/DDBJ whole genome shotgun (WGS) entry which is preliminary data.</text>
</comment>
<protein>
    <submittedName>
        <fullName evidence="6">Uncharacterized protein</fullName>
    </submittedName>
</protein>
<sequence>MRQYMPPAHRSFVERIGRAPSLQGYIAQCGDPELLSAFNECVLSLTDIRSLHIRIVCKYVTAAGARAKMSGKGMQHLLERGTGGSPIMAFLKNVRGTCKENVLNNDTQESC</sequence>
<dbReference type="GO" id="GO:0005737">
    <property type="term" value="C:cytoplasm"/>
    <property type="evidence" value="ECO:0007669"/>
    <property type="project" value="TreeGrafter"/>
</dbReference>
<dbReference type="Gene3D" id="1.20.58.480">
    <property type="match status" value="1"/>
</dbReference>
<comment type="similarity">
    <text evidence="1">Belongs to the indoleamine 2,3-dioxygenase family.</text>
</comment>
<evidence type="ECO:0000256" key="2">
    <source>
        <dbReference type="ARBA" id="ARBA00022723"/>
    </source>
</evidence>
<dbReference type="GO" id="GO:0033754">
    <property type="term" value="F:indoleamine 2,3-dioxygenase activity"/>
    <property type="evidence" value="ECO:0007669"/>
    <property type="project" value="TreeGrafter"/>
</dbReference>
<dbReference type="Proteomes" id="UP000812440">
    <property type="component" value="Chromosome 3"/>
</dbReference>
<dbReference type="GO" id="GO:0020037">
    <property type="term" value="F:heme binding"/>
    <property type="evidence" value="ECO:0007669"/>
    <property type="project" value="InterPro"/>
</dbReference>
<dbReference type="Pfam" id="PF01231">
    <property type="entry name" value="IDO"/>
    <property type="match status" value="1"/>
</dbReference>
<evidence type="ECO:0000256" key="4">
    <source>
        <dbReference type="ARBA" id="ARBA00023079"/>
    </source>
</evidence>
<dbReference type="InterPro" id="IPR000898">
    <property type="entry name" value="Indolamine_dOase"/>
</dbReference>
<proteinExistence type="inferred from homology"/>
<dbReference type="GO" id="GO:0034354">
    <property type="term" value="P:'de novo' NAD+ biosynthetic process from L-tryptophan"/>
    <property type="evidence" value="ECO:0007669"/>
    <property type="project" value="TreeGrafter"/>
</dbReference>
<evidence type="ECO:0000256" key="1">
    <source>
        <dbReference type="ARBA" id="ARBA00007119"/>
    </source>
</evidence>
<dbReference type="GO" id="GO:0004833">
    <property type="term" value="F:L-tryptophan 2,3-dioxygenase activity"/>
    <property type="evidence" value="ECO:0007669"/>
    <property type="project" value="TreeGrafter"/>
</dbReference>
<keyword evidence="7" id="KW-1185">Reference proteome</keyword>
<dbReference type="InterPro" id="IPR037217">
    <property type="entry name" value="Trp/Indoleamine_2_3_dOase-like"/>
</dbReference>
<organism evidence="6 7">
    <name type="scientific">Hymenochirus boettgeri</name>
    <name type="common">Congo dwarf clawed frog</name>
    <dbReference type="NCBI Taxonomy" id="247094"/>
    <lineage>
        <taxon>Eukaryota</taxon>
        <taxon>Metazoa</taxon>
        <taxon>Chordata</taxon>
        <taxon>Craniata</taxon>
        <taxon>Vertebrata</taxon>
        <taxon>Euteleostomi</taxon>
        <taxon>Amphibia</taxon>
        <taxon>Batrachia</taxon>
        <taxon>Anura</taxon>
        <taxon>Pipoidea</taxon>
        <taxon>Pipidae</taxon>
        <taxon>Pipinae</taxon>
        <taxon>Hymenochirus</taxon>
    </lineage>
</organism>